<keyword evidence="1" id="KW-0238">DNA-binding</keyword>
<dbReference type="Pfam" id="PF01381">
    <property type="entry name" value="HTH_3"/>
    <property type="match status" value="1"/>
</dbReference>
<sequence>MPVDLDYKELGKRIKEQRLKQHLTQEKLGEIVGVNTSNISHIERAATQVSLSSLVKIANALDTTLDCLVCDSLCAVADLYIEQDISNLLQGCTLAEKQIIKDILITTKKTLKEHR</sequence>
<name>A0A9X5H6D3_9FIRM</name>
<dbReference type="InterPro" id="IPR010982">
    <property type="entry name" value="Lambda_DNA-bd_dom_sf"/>
</dbReference>
<evidence type="ECO:0000313" key="4">
    <source>
        <dbReference type="Proteomes" id="UP000474104"/>
    </source>
</evidence>
<accession>A0A9X5H6D3</accession>
<dbReference type="AlphaFoldDB" id="A0A9X5H6D3"/>
<evidence type="ECO:0000259" key="2">
    <source>
        <dbReference type="PROSITE" id="PS50943"/>
    </source>
</evidence>
<dbReference type="SMART" id="SM00530">
    <property type="entry name" value="HTH_XRE"/>
    <property type="match status" value="1"/>
</dbReference>
<dbReference type="Gene3D" id="1.10.260.40">
    <property type="entry name" value="lambda repressor-like DNA-binding domains"/>
    <property type="match status" value="1"/>
</dbReference>
<dbReference type="CDD" id="cd00093">
    <property type="entry name" value="HTH_XRE"/>
    <property type="match status" value="1"/>
</dbReference>
<dbReference type="PROSITE" id="PS50943">
    <property type="entry name" value="HTH_CROC1"/>
    <property type="match status" value="1"/>
</dbReference>
<proteinExistence type="predicted"/>
<dbReference type="SUPFAM" id="SSF47413">
    <property type="entry name" value="lambda repressor-like DNA-binding domains"/>
    <property type="match status" value="1"/>
</dbReference>
<organism evidence="3 4">
    <name type="scientific">Schaedlerella arabinosiphila</name>
    <dbReference type="NCBI Taxonomy" id="2044587"/>
    <lineage>
        <taxon>Bacteria</taxon>
        <taxon>Bacillati</taxon>
        <taxon>Bacillota</taxon>
        <taxon>Clostridia</taxon>
        <taxon>Lachnospirales</taxon>
        <taxon>Lachnospiraceae</taxon>
        <taxon>Schaedlerella</taxon>
    </lineage>
</organism>
<dbReference type="InterPro" id="IPR001387">
    <property type="entry name" value="Cro/C1-type_HTH"/>
</dbReference>
<evidence type="ECO:0000313" key="3">
    <source>
        <dbReference type="EMBL" id="NDO71002.1"/>
    </source>
</evidence>
<reference evidence="3 4" key="1">
    <citation type="submission" date="2019-07" db="EMBL/GenBank/DDBJ databases">
        <title>Draft genome sequences of 15 bacterial species constituting the stable defined intestinal microbiota of the GM15 gnotobiotic mouse model.</title>
        <authorList>
            <person name="Elie C."/>
            <person name="Mathieu A."/>
            <person name="Saliou A."/>
            <person name="Darnaud M."/>
            <person name="Leulier F."/>
            <person name="Tamellini A."/>
        </authorList>
    </citation>
    <scope>NUCLEOTIDE SEQUENCE [LARGE SCALE GENOMIC DNA]</scope>
    <source>
        <strain evidence="4">ASF 502</strain>
    </source>
</reference>
<feature type="domain" description="HTH cro/C1-type" evidence="2">
    <location>
        <begin position="14"/>
        <end position="68"/>
    </location>
</feature>
<dbReference type="PANTHER" id="PTHR46558">
    <property type="entry name" value="TRACRIPTIONAL REGULATORY PROTEIN-RELATED-RELATED"/>
    <property type="match status" value="1"/>
</dbReference>
<protein>
    <submittedName>
        <fullName evidence="3">Helix-turn-helix transcriptional regulator</fullName>
    </submittedName>
</protein>
<dbReference type="GO" id="GO:0003677">
    <property type="term" value="F:DNA binding"/>
    <property type="evidence" value="ECO:0007669"/>
    <property type="project" value="UniProtKB-KW"/>
</dbReference>
<dbReference type="Proteomes" id="UP000474104">
    <property type="component" value="Unassembled WGS sequence"/>
</dbReference>
<gene>
    <name evidence="3" type="ORF">FMM80_21035</name>
</gene>
<comment type="caution">
    <text evidence="3">The sequence shown here is derived from an EMBL/GenBank/DDBJ whole genome shotgun (WGS) entry which is preliminary data.</text>
</comment>
<dbReference type="EMBL" id="VIRB01000129">
    <property type="protein sequence ID" value="NDO71002.1"/>
    <property type="molecule type" value="Genomic_DNA"/>
</dbReference>
<evidence type="ECO:0000256" key="1">
    <source>
        <dbReference type="ARBA" id="ARBA00023125"/>
    </source>
</evidence>
<dbReference type="PANTHER" id="PTHR46558:SF4">
    <property type="entry name" value="DNA-BIDING PHAGE PROTEIN"/>
    <property type="match status" value="1"/>
</dbReference>